<keyword evidence="4" id="KW-0574">Periplasm</keyword>
<feature type="domain" description="Blue (type 1) copper" evidence="6">
    <location>
        <begin position="334"/>
        <end position="413"/>
    </location>
</feature>
<dbReference type="InterPro" id="IPR048433">
    <property type="entry name" value="YNCE-like_beta-prop"/>
</dbReference>
<proteinExistence type="predicted"/>
<dbReference type="InterPro" id="IPR011964">
    <property type="entry name" value="YVTN_b-propeller_repeat"/>
</dbReference>
<evidence type="ECO:0000259" key="7">
    <source>
        <dbReference type="Pfam" id="PF21783"/>
    </source>
</evidence>
<feature type="domain" description="YNCE-like beta-propeller" evidence="7">
    <location>
        <begin position="20"/>
        <end position="110"/>
    </location>
</feature>
<dbReference type="Gene3D" id="2.130.10.10">
    <property type="entry name" value="YVTN repeat-like/Quinoprotein amine dehydrogenase"/>
    <property type="match status" value="3"/>
</dbReference>
<feature type="domain" description="YNCE-like beta-propeller" evidence="7">
    <location>
        <begin position="257"/>
        <end position="310"/>
    </location>
</feature>
<dbReference type="Pfam" id="PF21783">
    <property type="entry name" value="YNCE"/>
    <property type="match status" value="2"/>
</dbReference>
<evidence type="ECO:0000256" key="5">
    <source>
        <dbReference type="ARBA" id="ARBA00023008"/>
    </source>
</evidence>
<dbReference type="RefSeq" id="WP_340366737.1">
    <property type="nucleotide sequence ID" value="NZ_JBBKZV010000025.1"/>
</dbReference>
<dbReference type="PANTHER" id="PTHR47197">
    <property type="entry name" value="PROTEIN NIRF"/>
    <property type="match status" value="1"/>
</dbReference>
<evidence type="ECO:0000313" key="8">
    <source>
        <dbReference type="EMBL" id="MEJ8825704.1"/>
    </source>
</evidence>
<dbReference type="NCBIfam" id="TIGR02276">
    <property type="entry name" value="beta_rpt_yvtn"/>
    <property type="match status" value="2"/>
</dbReference>
<keyword evidence="3" id="KW-0732">Signal</keyword>
<dbReference type="InterPro" id="IPR015943">
    <property type="entry name" value="WD40/YVTN_repeat-like_dom_sf"/>
</dbReference>
<comment type="caution">
    <text evidence="8">The sequence shown here is derived from an EMBL/GenBank/DDBJ whole genome shotgun (WGS) entry which is preliminary data.</text>
</comment>
<dbReference type="EMBL" id="JBBKZV010000025">
    <property type="protein sequence ID" value="MEJ8825704.1"/>
    <property type="molecule type" value="Genomic_DNA"/>
</dbReference>
<evidence type="ECO:0000259" key="6">
    <source>
        <dbReference type="Pfam" id="PF00127"/>
    </source>
</evidence>
<name>A0ABU8W6M6_9BURK</name>
<dbReference type="Pfam" id="PF00127">
    <property type="entry name" value="Copper-bind"/>
    <property type="match status" value="1"/>
</dbReference>
<evidence type="ECO:0000256" key="4">
    <source>
        <dbReference type="ARBA" id="ARBA00022764"/>
    </source>
</evidence>
<evidence type="ECO:0000256" key="3">
    <source>
        <dbReference type="ARBA" id="ARBA00022729"/>
    </source>
</evidence>
<dbReference type="InterPro" id="IPR000923">
    <property type="entry name" value="BlueCu_1"/>
</dbReference>
<dbReference type="PANTHER" id="PTHR47197:SF3">
    <property type="entry name" value="DIHYDRO-HEME D1 DEHYDROGENASE"/>
    <property type="match status" value="1"/>
</dbReference>
<keyword evidence="5" id="KW-0186">Copper</keyword>
<comment type="subcellular location">
    <subcellularLocation>
        <location evidence="1">Periplasm</location>
    </subcellularLocation>
</comment>
<evidence type="ECO:0000256" key="1">
    <source>
        <dbReference type="ARBA" id="ARBA00004418"/>
    </source>
</evidence>
<dbReference type="SUPFAM" id="SSF49503">
    <property type="entry name" value="Cupredoxins"/>
    <property type="match status" value="1"/>
</dbReference>
<keyword evidence="2" id="KW-0479">Metal-binding</keyword>
<dbReference type="InterPro" id="IPR051200">
    <property type="entry name" value="Host-pathogen_enzymatic-act"/>
</dbReference>
<dbReference type="SUPFAM" id="SSF50974">
    <property type="entry name" value="Nitrous oxide reductase, N-terminal domain"/>
    <property type="match status" value="1"/>
</dbReference>
<dbReference type="Gene3D" id="2.60.40.420">
    <property type="entry name" value="Cupredoxins - blue copper proteins"/>
    <property type="match status" value="1"/>
</dbReference>
<gene>
    <name evidence="8" type="ORF">WKW80_27360</name>
</gene>
<sequence>MRFQLPSLLLRGAVIAGIAGIAALAVAASAAGPRVYVGNFKDNTVSVVEVDEGKVVATVPVAAGPDGIVVSADGKSVFVSGSSASSVSVIDAARDSVSKTIEVGMGPQGLALGPGGKQVLVAVNGADRVAFVDAASGAIADTAAVPKPHTIAIKPDGSQAYVSSQQPGNFSVAIVDMATHKVTGTIALDKAPRDLEFGPGGKLLYLTLAGAPAVQVVDAVANKIVAQIPTGVSPHIAQHFGGMSQGVVVVQGPGELQFFDPATNAVARSITVGKQPHWVDITPDGKRLVVSNEGGNTIDIVDPASGKTQTVDVGNAPRKVAMQHVSSVAGNSGTKVSIANFAFVPGPTTITAGQSVNWRNDDGAPHGLAFKDNAPGAPLLLPGEQFTRRFDKPGSYEYVCSVHAYMTGVVVVKPGQAGG</sequence>
<dbReference type="Proteomes" id="UP001363010">
    <property type="component" value="Unassembled WGS sequence"/>
</dbReference>
<dbReference type="InterPro" id="IPR011045">
    <property type="entry name" value="N2O_reductase_N"/>
</dbReference>
<dbReference type="InterPro" id="IPR008972">
    <property type="entry name" value="Cupredoxin"/>
</dbReference>
<accession>A0ABU8W6M6</accession>
<evidence type="ECO:0000313" key="9">
    <source>
        <dbReference type="Proteomes" id="UP001363010"/>
    </source>
</evidence>
<evidence type="ECO:0000256" key="2">
    <source>
        <dbReference type="ARBA" id="ARBA00022723"/>
    </source>
</evidence>
<keyword evidence="9" id="KW-1185">Reference proteome</keyword>
<reference evidence="8 9" key="1">
    <citation type="submission" date="2024-03" db="EMBL/GenBank/DDBJ databases">
        <title>Novel species of the genus Variovorax.</title>
        <authorList>
            <person name="Liu Q."/>
            <person name="Xin Y.-H."/>
        </authorList>
    </citation>
    <scope>NUCLEOTIDE SEQUENCE [LARGE SCALE GENOMIC DNA]</scope>
    <source>
        <strain evidence="8 9">KACC 18501</strain>
    </source>
</reference>
<organism evidence="8 9">
    <name type="scientific">Variovorax humicola</name>
    <dbReference type="NCBI Taxonomy" id="1769758"/>
    <lineage>
        <taxon>Bacteria</taxon>
        <taxon>Pseudomonadati</taxon>
        <taxon>Pseudomonadota</taxon>
        <taxon>Betaproteobacteria</taxon>
        <taxon>Burkholderiales</taxon>
        <taxon>Comamonadaceae</taxon>
        <taxon>Variovorax</taxon>
    </lineage>
</organism>
<protein>
    <submittedName>
        <fullName evidence="8">Plastocyanin/azurin family copper-binding protein</fullName>
    </submittedName>
</protein>